<comment type="caution">
    <text evidence="1">The sequence shown here is derived from an EMBL/GenBank/DDBJ whole genome shotgun (WGS) entry which is preliminary data.</text>
</comment>
<sequence length="258" mass="27695">MSARTDPSSILGIVNAEAAPAIPTSIDGLEFVMISSSGSAVSSESPTRFRYQQLGQMIWGGYIGDTVQLGRFVGRRDGDVVTICFAHKPVDGGEVVLGTAESTLRRADDGKLYLDEVFEKDGEAHESACVEVEPLAEWPALDPAHTSEPRMDGTAFVLQRSTASTVNVDSPTRFEFSENSGIIWGDYFGDTVTGGRCVGRYSGGVLQEYFVHHVVASDATLLGDSTTTIKQTDDGRLELIEDFVLDGVPGFSVCVQVD</sequence>
<evidence type="ECO:0000313" key="2">
    <source>
        <dbReference type="Proteomes" id="UP000237755"/>
    </source>
</evidence>
<keyword evidence="2" id="KW-1185">Reference proteome</keyword>
<dbReference type="Proteomes" id="UP000237755">
    <property type="component" value="Unassembled WGS sequence"/>
</dbReference>
<dbReference type="EMBL" id="MPZN01000082">
    <property type="protein sequence ID" value="PPL14714.1"/>
    <property type="molecule type" value="Genomic_DNA"/>
</dbReference>
<evidence type="ECO:0000313" key="1">
    <source>
        <dbReference type="EMBL" id="PPL14714.1"/>
    </source>
</evidence>
<organism evidence="1 2">
    <name type="scientific">Microterricola pindariensis</name>
    <dbReference type="NCBI Taxonomy" id="478010"/>
    <lineage>
        <taxon>Bacteria</taxon>
        <taxon>Bacillati</taxon>
        <taxon>Actinomycetota</taxon>
        <taxon>Actinomycetes</taxon>
        <taxon>Micrococcales</taxon>
        <taxon>Microbacteriaceae</taxon>
        <taxon>Microterricola</taxon>
    </lineage>
</organism>
<name>A0ABX5ARM5_9MICO</name>
<dbReference type="InterPro" id="IPR058595">
    <property type="entry name" value="Avidin-like"/>
</dbReference>
<protein>
    <submittedName>
        <fullName evidence="1">Uncharacterized protein</fullName>
    </submittedName>
</protein>
<accession>A0ABX5ARM5</accession>
<gene>
    <name evidence="1" type="ORF">GY24_15650</name>
</gene>
<reference evidence="1 2" key="1">
    <citation type="journal article" date="2008" name="Int. J. Syst. Evol. Microbiol.">
        <title>Leifsonia pindariensis sp. nov., isolated from the Pindari glacier of the Indian Himalayas, and emended description of the genus Leifsonia.</title>
        <authorList>
            <person name="Reddy G.S."/>
            <person name="Prabagaran S.R."/>
            <person name="Shivaji S."/>
        </authorList>
    </citation>
    <scope>NUCLEOTIDE SEQUENCE [LARGE SCALE GENOMIC DNA]</scope>
    <source>
        <strain evidence="1 2">PON 10</strain>
    </source>
</reference>
<proteinExistence type="predicted"/>
<dbReference type="Pfam" id="PF26421">
    <property type="entry name" value="Avidin_like"/>
    <property type="match status" value="2"/>
</dbReference>